<protein>
    <submittedName>
        <fullName evidence="2">Uncharacterized protein</fullName>
    </submittedName>
</protein>
<accession>A0ABU1B030</accession>
<reference evidence="2 3" key="1">
    <citation type="submission" date="2023-04" db="EMBL/GenBank/DDBJ databases">
        <title>A novel bacteria isolated from coastal sediment.</title>
        <authorList>
            <person name="Liu X.-J."/>
            <person name="Du Z.-J."/>
        </authorList>
    </citation>
    <scope>NUCLEOTIDE SEQUENCE [LARGE SCALE GENOMIC DNA]</scope>
    <source>
        <strain evidence="2 3">SDUM461003</strain>
    </source>
</reference>
<proteinExistence type="predicted"/>
<dbReference type="EMBL" id="JARXHW010000034">
    <property type="protein sequence ID" value="MDQ8208567.1"/>
    <property type="molecule type" value="Genomic_DNA"/>
</dbReference>
<gene>
    <name evidence="2" type="ORF">QEH52_13665</name>
</gene>
<evidence type="ECO:0000313" key="3">
    <source>
        <dbReference type="Proteomes" id="UP001225316"/>
    </source>
</evidence>
<dbReference type="RefSeq" id="WP_308951189.1">
    <property type="nucleotide sequence ID" value="NZ_JARXHW010000034.1"/>
</dbReference>
<sequence>MIISMGLMAFVLLLVLSIYTLLEVEARASGQSQAQTLARQNAYLGVLTAVGELQQALGPDSRITARSDIFAGSEALAEDSEVDQLYWMGVWNANNPDGSVKTTEDYKAWNALTPEERIAQGRWVVSGNAGKEPTDEDYWTPLQAMPEDGTTVVLAEAAEDFDVDAVRVPKVSVGSGAQKGNFAYWVSDDSAKALVNVIDPNAVDPDVELDDLNRSFQLANRNAIEVVSKLENYTPNDVSLEYLYDLNYGYGKWISDPSEDSVSVRRGLFHDLATWSKGLLVDVKDGALKRDLTQAFEIHNSFVEHFTDTAFGTQLASDQEAADPMTPEPYYFIEDPIIQNGSPNWAILRDYYRQYWQGDDGSDWTNKLSFTGVIRYLEDGSKVWKYLPRRLSSMPYSDPRISDTLPYQYVDDDGEDTSNREGDNYQQTSWLTPVVSQIRISHALEVVSSGSPDQPDVLALSFRPLFSLYNPYNVRLNGNDFGFKSTINPRITLTLGLEEGARTVEFYQSELHDANMQGTFTVTFGDFPDNGLFPGAVIHEGFGGSTFATKAGDNNADTNYTTTTWTQLGGRLFALSDFGDRSPEDADENGPVSYEEASEWKRGQNAGKQNSEHPRWGLTEDEREWIRLAVAQDASISVRIDYDSFGYIRLYTNSPEAGYGFNRIVDLWRPGGTDQPETFSTSFTSISLATVQDSFETLEFALRTTERMDGPVSDLEPIRNLVDTNIRSIFSHSMWDGQENYSRYLSLYDGSALGSNQQEPQSYTDSRLTRNNKKSKLGYFGRSVNPEPYGQKSVILFEKPRGPLLSLGQMQHANLGRYHFDPTYMLGNSYASLRIPMDEFRVSGFGGVDDLTFFDSSYLVNERVWDGFFFSTLEIPKETDDRNDLLEELAAPDADLSEYTLNPRMEFIDSALSAQERYNRIVVEDSADDNFKSAIYRPASEMWVNGAFNVNSTSVEAWKAVLSSSQGLRFPIYEPMNSHEIITEDDVSFSRFSRPFNHGFKSGDTSTEEGVWSGYRKLSSEEVTDLAESIVEQIKARGPFLSLASFVNRRLSNDELGKKGALQAALDDPTLGSDASLAVNYFSDQHVELGSEDVEPFTEFTSLLSENLADTDTTIMGLPGYVLQSDILQQIGSFLTVRSDTFTIRAYGDVVNPVTNEVTSRVLCEAKVQRVPTPVEAGATGTDEMDELIQPSSPFGRRLQIVSIKWLNEDEI</sequence>
<keyword evidence="3" id="KW-1185">Reference proteome</keyword>
<evidence type="ECO:0000313" key="2">
    <source>
        <dbReference type="EMBL" id="MDQ8208567.1"/>
    </source>
</evidence>
<name>A0ABU1B030_9BACT</name>
<organism evidence="2 3">
    <name type="scientific">Thalassobacterium maritimum</name>
    <dbReference type="NCBI Taxonomy" id="3041265"/>
    <lineage>
        <taxon>Bacteria</taxon>
        <taxon>Pseudomonadati</taxon>
        <taxon>Verrucomicrobiota</taxon>
        <taxon>Opitutia</taxon>
        <taxon>Puniceicoccales</taxon>
        <taxon>Coraliomargaritaceae</taxon>
        <taxon>Thalassobacterium</taxon>
    </lineage>
</organism>
<comment type="caution">
    <text evidence="2">The sequence shown here is derived from an EMBL/GenBank/DDBJ whole genome shotgun (WGS) entry which is preliminary data.</text>
</comment>
<dbReference type="Proteomes" id="UP001225316">
    <property type="component" value="Unassembled WGS sequence"/>
</dbReference>
<evidence type="ECO:0000256" key="1">
    <source>
        <dbReference type="SAM" id="MobiDB-lite"/>
    </source>
</evidence>
<feature type="region of interest" description="Disordered" evidence="1">
    <location>
        <begin position="579"/>
        <end position="615"/>
    </location>
</feature>